<dbReference type="GO" id="GO:0046872">
    <property type="term" value="F:metal ion binding"/>
    <property type="evidence" value="ECO:0007669"/>
    <property type="project" value="UniProtKB-KW"/>
</dbReference>
<keyword evidence="1" id="KW-0479">Metal-binding</keyword>
<reference evidence="3" key="1">
    <citation type="submission" date="2021-01" db="EMBL/GenBank/DDBJ databases">
        <authorList>
            <person name="Corre E."/>
            <person name="Pelletier E."/>
            <person name="Niang G."/>
            <person name="Scheremetjew M."/>
            <person name="Finn R."/>
            <person name="Kale V."/>
            <person name="Holt S."/>
            <person name="Cochrane G."/>
            <person name="Meng A."/>
            <person name="Brown T."/>
            <person name="Cohen L."/>
        </authorList>
    </citation>
    <scope>NUCLEOTIDE SEQUENCE</scope>
    <source>
        <strain evidence="3">CCAP 955/1</strain>
    </source>
</reference>
<dbReference type="InterPro" id="IPR005123">
    <property type="entry name" value="Oxoglu/Fe-dep_dioxygenase_dom"/>
</dbReference>
<dbReference type="Pfam" id="PF13640">
    <property type="entry name" value="2OG-FeII_Oxy_3"/>
    <property type="match status" value="1"/>
</dbReference>
<evidence type="ECO:0000256" key="1">
    <source>
        <dbReference type="RuleBase" id="RU003682"/>
    </source>
</evidence>
<evidence type="ECO:0000313" key="3">
    <source>
        <dbReference type="EMBL" id="CAE0289214.1"/>
    </source>
</evidence>
<gene>
    <name evidence="3" type="ORF">SELO1098_LOCUS18057</name>
</gene>
<feature type="domain" description="Fe2OG dioxygenase" evidence="2">
    <location>
        <begin position="134"/>
        <end position="237"/>
    </location>
</feature>
<proteinExistence type="inferred from homology"/>
<name>A0A7S3H9W2_9STRA</name>
<dbReference type="Gene3D" id="2.60.120.620">
    <property type="entry name" value="q2cbj1_9rhob like domain"/>
    <property type="match status" value="1"/>
</dbReference>
<evidence type="ECO:0000259" key="2">
    <source>
        <dbReference type="PROSITE" id="PS51471"/>
    </source>
</evidence>
<dbReference type="InterPro" id="IPR044862">
    <property type="entry name" value="Pro_4_hyd_alph_FE2OG_OXY"/>
</dbReference>
<dbReference type="GO" id="GO:0016491">
    <property type="term" value="F:oxidoreductase activity"/>
    <property type="evidence" value="ECO:0007669"/>
    <property type="project" value="UniProtKB-KW"/>
</dbReference>
<dbReference type="EMBL" id="HBIC01035312">
    <property type="protein sequence ID" value="CAE0289214.1"/>
    <property type="molecule type" value="Transcribed_RNA"/>
</dbReference>
<dbReference type="AlphaFoldDB" id="A0A7S3H9W2"/>
<dbReference type="PANTHER" id="PTHR33099">
    <property type="entry name" value="FE2OG DIOXYGENASE DOMAIN-CONTAINING PROTEIN"/>
    <property type="match status" value="1"/>
</dbReference>
<keyword evidence="1" id="KW-0408">Iron</keyword>
<organism evidence="3">
    <name type="scientific">Spumella elongata</name>
    <dbReference type="NCBI Taxonomy" id="89044"/>
    <lineage>
        <taxon>Eukaryota</taxon>
        <taxon>Sar</taxon>
        <taxon>Stramenopiles</taxon>
        <taxon>Ochrophyta</taxon>
        <taxon>Chrysophyceae</taxon>
        <taxon>Chromulinales</taxon>
        <taxon>Chromulinaceae</taxon>
        <taxon>Spumella</taxon>
    </lineage>
</organism>
<protein>
    <recommendedName>
        <fullName evidence="2">Fe2OG dioxygenase domain-containing protein</fullName>
    </recommendedName>
</protein>
<comment type="similarity">
    <text evidence="1">Belongs to the iron/ascorbate-dependent oxidoreductase family.</text>
</comment>
<keyword evidence="1" id="KW-0560">Oxidoreductase</keyword>
<accession>A0A7S3H9W2</accession>
<dbReference type="PROSITE" id="PS51471">
    <property type="entry name" value="FE2OG_OXY"/>
    <property type="match status" value="1"/>
</dbReference>
<dbReference type="PANTHER" id="PTHR33099:SF7">
    <property type="entry name" value="MYND-TYPE DOMAIN-CONTAINING PROTEIN"/>
    <property type="match status" value="1"/>
</dbReference>
<sequence>MAGRTGTDESIRGPGYVGLRQNIAALNERPPFTVGATLDISACAGFVLQISDEEKTVQKEFDLMTMDITQIQSMCVPSAFNDLIRKEWRVDPSVRLAMECPAERMKILSRDSEHSFESIFQDVLRDDLLMSTYSNIEMLPNKLNIYSKGGHFTAHKDSSRVDPDRYLGTLIVALHSAHTGGELYVRNEGQETVYDFSQRSADSNIVQFAAFIGDCEHEVKPVTSGHRVVLTYTLLRPTEDVLVLPSPAILIFKTVSKPYISASAAVPVIPVIEPVVVKTEVVSHSISAPVYHSGGGLFGDGDDFGYDYGDYDHDCNED</sequence>